<sequence>MTVRPDHGLRTKAGQLLSQYLREISEEETELIHDPNSGEDRMATKAEALARRIWQDALGYTEQANSKDGVLIDLVHPPNRVAQSILFDRIEGRAPASVNEGAEKITAAEKVNEQSAKRIAKAGNLNNDANSS</sequence>
<name>A0A0F9TE25_9ZZZZ</name>
<accession>A0A0F9TE25</accession>
<proteinExistence type="predicted"/>
<protein>
    <submittedName>
        <fullName evidence="1">Uncharacterized protein</fullName>
    </submittedName>
</protein>
<comment type="caution">
    <text evidence="1">The sequence shown here is derived from an EMBL/GenBank/DDBJ whole genome shotgun (WGS) entry which is preliminary data.</text>
</comment>
<organism evidence="1">
    <name type="scientific">marine sediment metagenome</name>
    <dbReference type="NCBI Taxonomy" id="412755"/>
    <lineage>
        <taxon>unclassified sequences</taxon>
        <taxon>metagenomes</taxon>
        <taxon>ecological metagenomes</taxon>
    </lineage>
</organism>
<reference evidence="1" key="1">
    <citation type="journal article" date="2015" name="Nature">
        <title>Complex archaea that bridge the gap between prokaryotes and eukaryotes.</title>
        <authorList>
            <person name="Spang A."/>
            <person name="Saw J.H."/>
            <person name="Jorgensen S.L."/>
            <person name="Zaremba-Niedzwiedzka K."/>
            <person name="Martijn J."/>
            <person name="Lind A.E."/>
            <person name="van Eijk R."/>
            <person name="Schleper C."/>
            <person name="Guy L."/>
            <person name="Ettema T.J."/>
        </authorList>
    </citation>
    <scope>NUCLEOTIDE SEQUENCE</scope>
</reference>
<gene>
    <name evidence="1" type="ORF">LCGC14_0359830</name>
</gene>
<dbReference type="EMBL" id="LAZR01000278">
    <property type="protein sequence ID" value="KKN77424.1"/>
    <property type="molecule type" value="Genomic_DNA"/>
</dbReference>
<dbReference type="AlphaFoldDB" id="A0A0F9TE25"/>
<evidence type="ECO:0000313" key="1">
    <source>
        <dbReference type="EMBL" id="KKN77424.1"/>
    </source>
</evidence>